<sequence>MFPELAVSVATAHELNPAIGVAGHDFDHDLRVAEMAVLIAPDATIARFAAVAGFCHSADRFVQRFRGVGRGEVADEEVADVMHGFCSTTPSWRLRGGVLGIALRAVLLHCRPNDEDDDLVVMTLKDADRIVNCDPDVIVRSSRHHPEYPAVDYVHGLHDPAATYKEPRSILRDISHCLEWAEDGPFGVRLPKAKTEIAWRAQLLQAWIAGVERSRILVSHYYNKEARAF</sequence>
<dbReference type="STRING" id="1798647.A2855_01660"/>
<dbReference type="Proteomes" id="UP000179059">
    <property type="component" value="Unassembled WGS sequence"/>
</dbReference>
<evidence type="ECO:0000313" key="2">
    <source>
        <dbReference type="Proteomes" id="UP000179059"/>
    </source>
</evidence>
<evidence type="ECO:0000313" key="1">
    <source>
        <dbReference type="EMBL" id="OGY97956.1"/>
    </source>
</evidence>
<dbReference type="AlphaFoldDB" id="A0A1G2C9R5"/>
<protein>
    <recommendedName>
        <fullName evidence="3">HD/PDEase domain-containing protein</fullName>
    </recommendedName>
</protein>
<evidence type="ECO:0008006" key="3">
    <source>
        <dbReference type="Google" id="ProtNLM"/>
    </source>
</evidence>
<dbReference type="EMBL" id="MHKX01000020">
    <property type="protein sequence ID" value="OGY97956.1"/>
    <property type="molecule type" value="Genomic_DNA"/>
</dbReference>
<reference evidence="1 2" key="1">
    <citation type="journal article" date="2016" name="Nat. Commun.">
        <title>Thousands of microbial genomes shed light on interconnected biogeochemical processes in an aquifer system.</title>
        <authorList>
            <person name="Anantharaman K."/>
            <person name="Brown C.T."/>
            <person name="Hug L.A."/>
            <person name="Sharon I."/>
            <person name="Castelle C.J."/>
            <person name="Probst A.J."/>
            <person name="Thomas B.C."/>
            <person name="Singh A."/>
            <person name="Wilkins M.J."/>
            <person name="Karaoz U."/>
            <person name="Brodie E.L."/>
            <person name="Williams K.H."/>
            <person name="Hubbard S.S."/>
            <person name="Banfield J.F."/>
        </authorList>
    </citation>
    <scope>NUCLEOTIDE SEQUENCE [LARGE SCALE GENOMIC DNA]</scope>
</reference>
<accession>A0A1G2C9R5</accession>
<comment type="caution">
    <text evidence="1">The sequence shown here is derived from an EMBL/GenBank/DDBJ whole genome shotgun (WGS) entry which is preliminary data.</text>
</comment>
<name>A0A1G2C9R5_9BACT</name>
<proteinExistence type="predicted"/>
<gene>
    <name evidence="1" type="ORF">A2855_01660</name>
</gene>
<organism evidence="1 2">
    <name type="scientific">Candidatus Liptonbacteria bacterium RIFCSPHIGHO2_01_FULL_57_28</name>
    <dbReference type="NCBI Taxonomy" id="1798647"/>
    <lineage>
        <taxon>Bacteria</taxon>
        <taxon>Candidatus Liptoniibacteriota</taxon>
    </lineage>
</organism>